<accession>A0A2I2FZD3</accession>
<dbReference type="CDD" id="cd18186">
    <property type="entry name" value="BTB_POZ_ZBTB_KLHL-like"/>
    <property type="match status" value="1"/>
</dbReference>
<evidence type="ECO:0008006" key="3">
    <source>
        <dbReference type="Google" id="ProtNLM"/>
    </source>
</evidence>
<organism evidence="1 2">
    <name type="scientific">Aspergillus steynii IBT 23096</name>
    <dbReference type="NCBI Taxonomy" id="1392250"/>
    <lineage>
        <taxon>Eukaryota</taxon>
        <taxon>Fungi</taxon>
        <taxon>Dikarya</taxon>
        <taxon>Ascomycota</taxon>
        <taxon>Pezizomycotina</taxon>
        <taxon>Eurotiomycetes</taxon>
        <taxon>Eurotiomycetidae</taxon>
        <taxon>Eurotiales</taxon>
        <taxon>Aspergillaceae</taxon>
        <taxon>Aspergillus</taxon>
        <taxon>Aspergillus subgen. Circumdati</taxon>
    </lineage>
</organism>
<comment type="caution">
    <text evidence="1">The sequence shown here is derived from an EMBL/GenBank/DDBJ whole genome shotgun (WGS) entry which is preliminary data.</text>
</comment>
<dbReference type="OrthoDB" id="5275938at2759"/>
<dbReference type="InterPro" id="IPR011333">
    <property type="entry name" value="SKP1/BTB/POZ_sf"/>
</dbReference>
<sequence>MRMSDEDQTGLQQAAGEDYSIEEVDPAGNVTLLIEGPSVARFLVSSKILSIASQVFAGLFHSGFSESMQMENTTCPTISLHEDNPEAMRVIFRALHYKDPEQGILIDAGMLATLAIHCNKYDCAKALQPWVFKWFSGLQNSTTSEEDFGYLLLAAHLFRSAEQFSRLFIKAQTGLSLAFFARWEKMDTMDLLPDGVQRELADRIEKLLDRIHIELQSVEGRLRDNQAGYLMQGLLCVLCGRTHPDTARKCHHCKNNNLIDKYCTSDSRIAEYFAALRKSRLWPSLEAFQNSSADEIASFISQIRRALRHSCHTISCPLESELDRLTKSANEIIGEVRGIDLNPLI</sequence>
<dbReference type="EMBL" id="MSFO01000007">
    <property type="protein sequence ID" value="PLB45999.1"/>
    <property type="molecule type" value="Genomic_DNA"/>
</dbReference>
<proteinExistence type="predicted"/>
<dbReference type="AlphaFoldDB" id="A0A2I2FZD3"/>
<name>A0A2I2FZD3_9EURO</name>
<evidence type="ECO:0000313" key="1">
    <source>
        <dbReference type="EMBL" id="PLB45999.1"/>
    </source>
</evidence>
<reference evidence="1 2" key="1">
    <citation type="submission" date="2016-12" db="EMBL/GenBank/DDBJ databases">
        <title>The genomes of Aspergillus section Nigri reveals drivers in fungal speciation.</title>
        <authorList>
            <consortium name="DOE Joint Genome Institute"/>
            <person name="Vesth T.C."/>
            <person name="Nybo J."/>
            <person name="Theobald S."/>
            <person name="Brandl J."/>
            <person name="Frisvad J.C."/>
            <person name="Nielsen K.F."/>
            <person name="Lyhne E.K."/>
            <person name="Kogle M.E."/>
            <person name="Kuo A."/>
            <person name="Riley R."/>
            <person name="Clum A."/>
            <person name="Nolan M."/>
            <person name="Lipzen A."/>
            <person name="Salamov A."/>
            <person name="Henrissat B."/>
            <person name="Wiebenga A."/>
            <person name="De Vries R.P."/>
            <person name="Grigoriev I.V."/>
            <person name="Mortensen U.H."/>
            <person name="Andersen M.R."/>
            <person name="Baker S.E."/>
        </authorList>
    </citation>
    <scope>NUCLEOTIDE SEQUENCE [LARGE SCALE GENOMIC DNA]</scope>
    <source>
        <strain evidence="1 2">IBT 23096</strain>
    </source>
</reference>
<dbReference type="Proteomes" id="UP000234275">
    <property type="component" value="Unassembled WGS sequence"/>
</dbReference>
<dbReference type="GeneID" id="36562708"/>
<dbReference type="Gene3D" id="3.30.710.10">
    <property type="entry name" value="Potassium Channel Kv1.1, Chain A"/>
    <property type="match status" value="1"/>
</dbReference>
<gene>
    <name evidence="1" type="ORF">P170DRAFT_512599</name>
</gene>
<dbReference type="VEuPathDB" id="FungiDB:P170DRAFT_512599"/>
<keyword evidence="2" id="KW-1185">Reference proteome</keyword>
<evidence type="ECO:0000313" key="2">
    <source>
        <dbReference type="Proteomes" id="UP000234275"/>
    </source>
</evidence>
<protein>
    <recommendedName>
        <fullName evidence="3">BTB domain-containing protein</fullName>
    </recommendedName>
</protein>
<dbReference type="RefSeq" id="XP_024701301.1">
    <property type="nucleotide sequence ID" value="XM_024855002.1"/>
</dbReference>
<dbReference type="STRING" id="1392250.A0A2I2FZD3"/>